<dbReference type="Pfam" id="PF17966">
    <property type="entry name" value="Muc_B2"/>
    <property type="match status" value="1"/>
</dbReference>
<evidence type="ECO:0000256" key="2">
    <source>
        <dbReference type="SAM" id="MobiDB-lite"/>
    </source>
</evidence>
<evidence type="ECO:0000256" key="1">
    <source>
        <dbReference type="ARBA" id="ARBA00022737"/>
    </source>
</evidence>
<dbReference type="SUPFAM" id="SSF49899">
    <property type="entry name" value="Concanavalin A-like lectins/glucanases"/>
    <property type="match status" value="1"/>
</dbReference>
<keyword evidence="1" id="KW-0677">Repeat</keyword>
<evidence type="ECO:0000259" key="7">
    <source>
        <dbReference type="Pfam" id="PF17966"/>
    </source>
</evidence>
<feature type="transmembrane region" description="Helical" evidence="3">
    <location>
        <begin position="597"/>
        <end position="616"/>
    </location>
</feature>
<dbReference type="Gene3D" id="2.60.40.4300">
    <property type="match status" value="1"/>
</dbReference>
<evidence type="ECO:0000259" key="6">
    <source>
        <dbReference type="Pfam" id="PF17965"/>
    </source>
</evidence>
<dbReference type="InterPro" id="IPR009459">
    <property type="entry name" value="MucBP_dom"/>
</dbReference>
<keyword evidence="3" id="KW-1133">Transmembrane helix</keyword>
<evidence type="ECO:0000256" key="3">
    <source>
        <dbReference type="SAM" id="Phobius"/>
    </source>
</evidence>
<dbReference type="AlphaFoldDB" id="A0A6C2C253"/>
<feature type="domain" description="Mub B2-like" evidence="7">
    <location>
        <begin position="444"/>
        <end position="544"/>
    </location>
</feature>
<feature type="chain" id="PRO_5025330129" evidence="4">
    <location>
        <begin position="24"/>
        <end position="622"/>
    </location>
</feature>
<feature type="domain" description="Mucin binding" evidence="6">
    <location>
        <begin position="344"/>
        <end position="413"/>
    </location>
</feature>
<keyword evidence="3" id="KW-0812">Transmembrane</keyword>
<dbReference type="InterPro" id="IPR041558">
    <property type="entry name" value="MucBP_2"/>
</dbReference>
<dbReference type="Pfam" id="PF17965">
    <property type="entry name" value="MucBP_2"/>
    <property type="match status" value="1"/>
</dbReference>
<dbReference type="Gene3D" id="2.60.120.200">
    <property type="match status" value="1"/>
</dbReference>
<sequence length="622" mass="66886">MSFSKNRLLFAFLLLGSVSTISAGIMLTDPINMSAEASQVGTKANARDVTINGDDYASNFTANGEGVIAGNTATLTPDQQNKAGNTVLNTKIDMTQSFSLKGKVDLGNKSQAQGGADGMSFIFQPGDTDVIGKLGGAMGFGGVKGSFGFKLDTFYNGDDGDGYTADPTFFADSDGGKPAAFGAFVNGTTGVADTLDETAQQIAEPSNNEFKDIEIDFDGTSRQMTVTYDGKVWDITSQIGTETNMSFAIAASTGSFRNLQQFQLESFSYTVAQGTVKSHYVDENGQTIADDVEQSGDLGDSWQTEAKVIPGYTLKEVQGNDETGYYKANDQSVTYVYTRDQGAADVTYVDDTTGKTLVTDDLQGNSGDKSEYTTGKTIKDYEDKGYELVSDDFPTKGLTFAPDMQHYTVHLKHRTTPVNPENPGEPGTPINPTDPDGPKWPEGTDKDSLTKSVTETIHYIYEDGSKASEDVIDTVSFGHELVVDNVTGEIIIDNGWSKIDKDYFDQKNSPEINDYSPNKSEVAEINGITPDSKDVEETVVYTKNLTTPIDPVDPTEPELPGNNAETGEVTGKNLTQVMADQKNADSLPRTDMNTTSVLSFLGILIAVSGVTGYYAFGVERKD</sequence>
<dbReference type="CDD" id="cd01951">
    <property type="entry name" value="lectin_L-type"/>
    <property type="match status" value="1"/>
</dbReference>
<comment type="caution">
    <text evidence="8">The sequence shown here is derived from an EMBL/GenBank/DDBJ whole genome shotgun (WGS) entry which is preliminary data.</text>
</comment>
<dbReference type="Gene3D" id="3.10.20.320">
    <property type="entry name" value="Putative peptidoglycan bound protein (lpxtg motif)"/>
    <property type="match status" value="1"/>
</dbReference>
<dbReference type="InterPro" id="IPR056573">
    <property type="entry name" value="Lectin_L-type_dom"/>
</dbReference>
<reference evidence="8 9" key="1">
    <citation type="submission" date="2019-01" db="EMBL/GenBank/DDBJ databases">
        <title>Weissella sp. nov., a novel lactic acid bacterium isolated from animal feces.</title>
        <authorList>
            <person name="Wang L.-T."/>
        </authorList>
    </citation>
    <scope>NUCLEOTIDE SEQUENCE [LARGE SCALE GENOMIC DNA]</scope>
    <source>
        <strain evidence="8 9">8H-2</strain>
    </source>
</reference>
<accession>A0A6C2C253</accession>
<dbReference type="Gene3D" id="3.10.20.470">
    <property type="match status" value="1"/>
</dbReference>
<evidence type="ECO:0000313" key="8">
    <source>
        <dbReference type="EMBL" id="TYC47759.1"/>
    </source>
</evidence>
<evidence type="ECO:0000259" key="5">
    <source>
        <dbReference type="Pfam" id="PF06458"/>
    </source>
</evidence>
<dbReference type="Proteomes" id="UP000371977">
    <property type="component" value="Unassembled WGS sequence"/>
</dbReference>
<feature type="compositionally biased region" description="Basic and acidic residues" evidence="2">
    <location>
        <begin position="436"/>
        <end position="449"/>
    </location>
</feature>
<proteinExistence type="predicted"/>
<keyword evidence="9" id="KW-1185">Reference proteome</keyword>
<feature type="signal peptide" evidence="4">
    <location>
        <begin position="1"/>
        <end position="23"/>
    </location>
</feature>
<keyword evidence="3" id="KW-0472">Membrane</keyword>
<name>A0A6C2C253_9LACO</name>
<dbReference type="OrthoDB" id="2149791at2"/>
<gene>
    <name evidence="8" type="ORF">ESZ50_11465</name>
</gene>
<feature type="region of interest" description="Disordered" evidence="2">
    <location>
        <begin position="414"/>
        <end position="449"/>
    </location>
</feature>
<organism evidence="8 9">
    <name type="scientific">Weissella muntiaci</name>
    <dbReference type="NCBI Taxonomy" id="2508881"/>
    <lineage>
        <taxon>Bacteria</taxon>
        <taxon>Bacillati</taxon>
        <taxon>Bacillota</taxon>
        <taxon>Bacilli</taxon>
        <taxon>Lactobacillales</taxon>
        <taxon>Lactobacillaceae</taxon>
        <taxon>Weissella</taxon>
    </lineage>
</organism>
<dbReference type="Pfam" id="PF18483">
    <property type="entry name" value="Lectin_L-type_dom"/>
    <property type="match status" value="1"/>
</dbReference>
<dbReference type="InterPro" id="IPR013320">
    <property type="entry name" value="ConA-like_dom_sf"/>
</dbReference>
<dbReference type="InterPro" id="IPR041495">
    <property type="entry name" value="Mub_B2"/>
</dbReference>
<evidence type="ECO:0000256" key="4">
    <source>
        <dbReference type="SAM" id="SignalP"/>
    </source>
</evidence>
<dbReference type="RefSeq" id="WP_148624103.1">
    <property type="nucleotide sequence ID" value="NZ_SDGZ01000034.1"/>
</dbReference>
<dbReference type="Pfam" id="PF06458">
    <property type="entry name" value="MucBP"/>
    <property type="match status" value="1"/>
</dbReference>
<keyword evidence="4" id="KW-0732">Signal</keyword>
<protein>
    <submittedName>
        <fullName evidence="8">Mucus-binding protein</fullName>
    </submittedName>
</protein>
<evidence type="ECO:0000313" key="9">
    <source>
        <dbReference type="Proteomes" id="UP000371977"/>
    </source>
</evidence>
<feature type="domain" description="MucBP" evidence="5">
    <location>
        <begin position="275"/>
        <end position="338"/>
    </location>
</feature>
<dbReference type="EMBL" id="SDGZ01000034">
    <property type="protein sequence ID" value="TYC47759.1"/>
    <property type="molecule type" value="Genomic_DNA"/>
</dbReference>